<evidence type="ECO:0000259" key="14">
    <source>
        <dbReference type="Pfam" id="PF02772"/>
    </source>
</evidence>
<dbReference type="HAMAP" id="MF_00086">
    <property type="entry name" value="S_AdoMet_synth1"/>
    <property type="match status" value="1"/>
</dbReference>
<comment type="subunit">
    <text evidence="10">Homotetramer; dimer of dimers.</text>
</comment>
<evidence type="ECO:0000259" key="15">
    <source>
        <dbReference type="Pfam" id="PF02773"/>
    </source>
</evidence>
<dbReference type="Pfam" id="PF00438">
    <property type="entry name" value="S-AdoMet_synt_N"/>
    <property type="match status" value="1"/>
</dbReference>
<evidence type="ECO:0000256" key="7">
    <source>
        <dbReference type="ARBA" id="ARBA00022840"/>
    </source>
</evidence>
<protein>
    <recommendedName>
        <fullName evidence="10">S-adenosylmethionine synthase</fullName>
        <shortName evidence="10">AdoMet synthase</shortName>
        <ecNumber evidence="10">2.5.1.6</ecNumber>
    </recommendedName>
    <alternativeName>
        <fullName evidence="10">MAT</fullName>
    </alternativeName>
    <alternativeName>
        <fullName evidence="10">Methionine adenosyltransferase</fullName>
    </alternativeName>
</protein>
<feature type="binding site" evidence="10">
    <location>
        <position position="46"/>
    </location>
    <ligand>
        <name>K(+)</name>
        <dbReference type="ChEBI" id="CHEBI:29103"/>
    </ligand>
</feature>
<feature type="binding site" evidence="10">
    <location>
        <position position="270"/>
    </location>
    <ligand>
        <name>ATP</name>
        <dbReference type="ChEBI" id="CHEBI:30616"/>
        <note>ligand shared between two neighboring subunits</note>
    </ligand>
</feature>
<dbReference type="PROSITE" id="PS00377">
    <property type="entry name" value="ADOMET_SYNTHASE_2"/>
    <property type="match status" value="1"/>
</dbReference>
<evidence type="ECO:0000256" key="6">
    <source>
        <dbReference type="ARBA" id="ARBA00022741"/>
    </source>
</evidence>
<keyword evidence="7 10" id="KW-0067">ATP-binding</keyword>
<comment type="pathway">
    <text evidence="1 10">Amino-acid biosynthesis; S-adenosyl-L-methionine biosynthesis; S-adenosyl-L-methionine from L-methionine: step 1/1.</text>
</comment>
<feature type="binding site" description="in other chain" evidence="10">
    <location>
        <position position="59"/>
    </location>
    <ligand>
        <name>L-methionine</name>
        <dbReference type="ChEBI" id="CHEBI:57844"/>
        <note>ligand shared between two neighboring subunits</note>
    </ligand>
</feature>
<dbReference type="Pfam" id="PF02772">
    <property type="entry name" value="S-AdoMet_synt_M"/>
    <property type="match status" value="1"/>
</dbReference>
<dbReference type="InterPro" id="IPR002133">
    <property type="entry name" value="S-AdoMet_synthetase"/>
</dbReference>
<evidence type="ECO:0000256" key="9">
    <source>
        <dbReference type="ARBA" id="ARBA00022958"/>
    </source>
</evidence>
<evidence type="ECO:0000256" key="4">
    <source>
        <dbReference type="ARBA" id="ARBA00022679"/>
    </source>
</evidence>
<feature type="domain" description="S-adenosylmethionine synthetase C-terminal" evidence="15">
    <location>
        <begin position="237"/>
        <end position="376"/>
    </location>
</feature>
<dbReference type="InterPro" id="IPR022630">
    <property type="entry name" value="S-AdoMet_synt_C"/>
</dbReference>
<feature type="domain" description="S-adenosylmethionine synthetase N-terminal" evidence="13">
    <location>
        <begin position="8"/>
        <end position="104"/>
    </location>
</feature>
<dbReference type="PIRSF" id="PIRSF000497">
    <property type="entry name" value="MAT"/>
    <property type="match status" value="1"/>
</dbReference>
<feature type="binding site" evidence="10">
    <location>
        <position position="243"/>
    </location>
    <ligand>
        <name>ATP</name>
        <dbReference type="ChEBI" id="CHEBI:30616"/>
        <note>ligand shared between two neighboring subunits</note>
    </ligand>
</feature>
<reference evidence="16 17" key="1">
    <citation type="submission" date="2017-09" db="EMBL/GenBank/DDBJ databases">
        <title>Depth-based differentiation of microbial function through sediment-hosted aquifers and enrichment of novel symbionts in the deep terrestrial subsurface.</title>
        <authorList>
            <person name="Probst A.J."/>
            <person name="Ladd B."/>
            <person name="Jarett J.K."/>
            <person name="Geller-Mcgrath D.E."/>
            <person name="Sieber C.M."/>
            <person name="Emerson J.B."/>
            <person name="Anantharaman K."/>
            <person name="Thomas B.C."/>
            <person name="Malmstrom R."/>
            <person name="Stieglmeier M."/>
            <person name="Klingl A."/>
            <person name="Woyke T."/>
            <person name="Ryan C.M."/>
            <person name="Banfield J.F."/>
        </authorList>
    </citation>
    <scope>NUCLEOTIDE SEQUENCE [LARGE SCALE GENOMIC DNA]</scope>
    <source>
        <strain evidence="16">CG11_big_fil_rev_8_21_14_0_20_42_13</strain>
    </source>
</reference>
<keyword evidence="8 10" id="KW-0460">Magnesium</keyword>
<feature type="domain" description="S-adenosylmethionine synthetase central" evidence="14">
    <location>
        <begin position="114"/>
        <end position="235"/>
    </location>
</feature>
<organism evidence="16 17">
    <name type="scientific">Candidatus Ghiorseimicrobium undicola</name>
    <dbReference type="NCBI Taxonomy" id="1974746"/>
    <lineage>
        <taxon>Bacteria</taxon>
        <taxon>Pseudomonadati</taxon>
        <taxon>Candidatus Omnitrophota</taxon>
        <taxon>Candidatus Ghiorseimicrobium</taxon>
    </lineage>
</organism>
<dbReference type="FunFam" id="3.30.300.10:FF:000003">
    <property type="entry name" value="S-adenosylmethionine synthase"/>
    <property type="match status" value="1"/>
</dbReference>
<gene>
    <name evidence="10" type="primary">metK</name>
    <name evidence="16" type="ORF">COV72_05930</name>
</gene>
<dbReference type="InterPro" id="IPR022636">
    <property type="entry name" value="S-AdoMet_synthetase_sfam"/>
</dbReference>
<comment type="caution">
    <text evidence="16">The sequence shown here is derived from an EMBL/GenBank/DDBJ whole genome shotgun (WGS) entry which is preliminary data.</text>
</comment>
<evidence type="ECO:0000256" key="1">
    <source>
        <dbReference type="ARBA" id="ARBA00005224"/>
    </source>
</evidence>
<dbReference type="EMBL" id="PCWA01000084">
    <property type="protein sequence ID" value="PIQ88816.1"/>
    <property type="molecule type" value="Genomic_DNA"/>
</dbReference>
<dbReference type="Gene3D" id="3.30.300.10">
    <property type="match status" value="3"/>
</dbReference>
<dbReference type="AlphaFoldDB" id="A0A2H0LWR0"/>
<feature type="binding site" description="in other chain" evidence="10">
    <location>
        <position position="274"/>
    </location>
    <ligand>
        <name>L-methionine</name>
        <dbReference type="ChEBI" id="CHEBI:57844"/>
        <note>ligand shared between two neighboring subunits</note>
    </ligand>
</feature>
<comment type="catalytic activity">
    <reaction evidence="10">
        <text>L-methionine + ATP + H2O = S-adenosyl-L-methionine + phosphate + diphosphate</text>
        <dbReference type="Rhea" id="RHEA:21080"/>
        <dbReference type="ChEBI" id="CHEBI:15377"/>
        <dbReference type="ChEBI" id="CHEBI:30616"/>
        <dbReference type="ChEBI" id="CHEBI:33019"/>
        <dbReference type="ChEBI" id="CHEBI:43474"/>
        <dbReference type="ChEBI" id="CHEBI:57844"/>
        <dbReference type="ChEBI" id="CHEBI:59789"/>
        <dbReference type="EC" id="2.5.1.6"/>
    </reaction>
</comment>
<comment type="cofactor">
    <cofactor evidence="10">
        <name>K(+)</name>
        <dbReference type="ChEBI" id="CHEBI:29103"/>
    </cofactor>
    <text evidence="10">Binds 1 potassium ion per subunit.</text>
</comment>
<dbReference type="GO" id="GO:0006556">
    <property type="term" value="P:S-adenosylmethionine biosynthetic process"/>
    <property type="evidence" value="ECO:0007669"/>
    <property type="project" value="UniProtKB-UniRule"/>
</dbReference>
<proteinExistence type="inferred from homology"/>
<comment type="function">
    <text evidence="10">Catalyzes the formation of S-adenosylmethionine (AdoMet) from methionine and ATP. The overall synthetic reaction is composed of two sequential steps, AdoMet formation and the subsequent tripolyphosphate hydrolysis which occurs prior to release of AdoMet from the enzyme.</text>
</comment>
<dbReference type="InterPro" id="IPR022629">
    <property type="entry name" value="S-AdoMet_synt_central"/>
</dbReference>
<accession>A0A2H0LWR0</accession>
<comment type="cofactor">
    <cofactor evidence="10">
        <name>Mg(2+)</name>
        <dbReference type="ChEBI" id="CHEBI:18420"/>
    </cofactor>
    <text evidence="10">Binds 2 divalent ions per subunit.</text>
</comment>
<feature type="region of interest" description="Flexible loop" evidence="10">
    <location>
        <begin position="102"/>
        <end position="112"/>
    </location>
</feature>
<evidence type="ECO:0000256" key="8">
    <source>
        <dbReference type="ARBA" id="ARBA00022842"/>
    </source>
</evidence>
<feature type="binding site" evidence="10">
    <location>
        <position position="266"/>
    </location>
    <ligand>
        <name>ATP</name>
        <dbReference type="ChEBI" id="CHEBI:30616"/>
        <note>ligand shared between two neighboring subunits</note>
    </ligand>
</feature>
<dbReference type="EC" id="2.5.1.6" evidence="10"/>
<keyword evidence="4 10" id="KW-0808">Transferase</keyword>
<keyword evidence="6 10" id="KW-0547">Nucleotide-binding</keyword>
<comment type="similarity">
    <text evidence="2 10 12">Belongs to the AdoMet synthase family.</text>
</comment>
<dbReference type="PROSITE" id="PS00376">
    <property type="entry name" value="ADOMET_SYNTHASE_1"/>
    <property type="match status" value="1"/>
</dbReference>
<evidence type="ECO:0000256" key="10">
    <source>
        <dbReference type="HAMAP-Rule" id="MF_00086"/>
    </source>
</evidence>
<dbReference type="InterPro" id="IPR022628">
    <property type="entry name" value="S-AdoMet_synt_N"/>
</dbReference>
<sequence length="387" mass="42393">MKKAHLRLFSSESVTEGHPDKVCDQISDAVLDDVLKQDPTGRVACETYITMGLTIVGGEITTTGYVDVQNLVRGVLKDIGYTHPKYGLDYETCSILNAIHNQSPDIAQGVDTGGAGDQGMMFGYACDETPELIPLPIYLAHRLSERLAQVRKEGILDYLGPDGKSQVTVVYENNKPKMVDSVVIASQHTEDVLDRSGQFITQKARQEIIDKVAKPVLKDYLTKATKYYINQTGKFVIGGPQSDTGMTGRKIIVDTYGGTVSHGGGAFSGKDPTKVDRSAAYMARYIAKNIVAAKLAKTCSIQLAYVIGKADPLSIMVETYGTSHISEEKFIKLIRKHFQLTPKGIISSLDLLKPRYKKTAAYGHFGRSGEGFTWERTDKAKILAKEA</sequence>
<evidence type="ECO:0000256" key="11">
    <source>
        <dbReference type="RuleBase" id="RU000542"/>
    </source>
</evidence>
<keyword evidence="5 10" id="KW-0479">Metal-binding</keyword>
<evidence type="ECO:0000313" key="16">
    <source>
        <dbReference type="EMBL" id="PIQ88816.1"/>
    </source>
</evidence>
<evidence type="ECO:0000259" key="13">
    <source>
        <dbReference type="Pfam" id="PF00438"/>
    </source>
</evidence>
<dbReference type="GO" id="GO:0006730">
    <property type="term" value="P:one-carbon metabolic process"/>
    <property type="evidence" value="ECO:0007669"/>
    <property type="project" value="UniProtKB-KW"/>
</dbReference>
<dbReference type="GO" id="GO:0005524">
    <property type="term" value="F:ATP binding"/>
    <property type="evidence" value="ECO:0007669"/>
    <property type="project" value="UniProtKB-UniRule"/>
</dbReference>
<keyword evidence="9 10" id="KW-0630">Potassium</keyword>
<feature type="binding site" description="in other chain" evidence="10">
    <location>
        <begin position="234"/>
        <end position="235"/>
    </location>
    <ligand>
        <name>ATP</name>
        <dbReference type="ChEBI" id="CHEBI:30616"/>
        <note>ligand shared between two neighboring subunits</note>
    </ligand>
</feature>
<dbReference type="SUPFAM" id="SSF55973">
    <property type="entry name" value="S-adenosylmethionine synthetase"/>
    <property type="match status" value="3"/>
</dbReference>
<evidence type="ECO:0000256" key="12">
    <source>
        <dbReference type="RuleBase" id="RU004462"/>
    </source>
</evidence>
<dbReference type="NCBIfam" id="TIGR01034">
    <property type="entry name" value="metK"/>
    <property type="match status" value="1"/>
</dbReference>
<dbReference type="CDD" id="cd18079">
    <property type="entry name" value="S-AdoMet_synt"/>
    <property type="match status" value="1"/>
</dbReference>
<name>A0A2H0LWR0_9BACT</name>
<dbReference type="Pfam" id="PF02773">
    <property type="entry name" value="S-AdoMet_synt_C"/>
    <property type="match status" value="1"/>
</dbReference>
<dbReference type="GO" id="GO:0005737">
    <property type="term" value="C:cytoplasm"/>
    <property type="evidence" value="ECO:0007669"/>
    <property type="project" value="UniProtKB-SubCell"/>
</dbReference>
<dbReference type="Proteomes" id="UP000229641">
    <property type="component" value="Unassembled WGS sequence"/>
</dbReference>
<feature type="binding site" description="in other chain" evidence="10">
    <location>
        <position position="102"/>
    </location>
    <ligand>
        <name>L-methionine</name>
        <dbReference type="ChEBI" id="CHEBI:57844"/>
        <note>ligand shared between two neighboring subunits</note>
    </ligand>
</feature>
<dbReference type="InterPro" id="IPR022631">
    <property type="entry name" value="ADOMET_SYNTHASE_CS"/>
</dbReference>
<evidence type="ECO:0000256" key="5">
    <source>
        <dbReference type="ARBA" id="ARBA00022723"/>
    </source>
</evidence>
<keyword evidence="10" id="KW-0963">Cytoplasm</keyword>
<dbReference type="UniPathway" id="UPA00315">
    <property type="reaction ID" value="UER00080"/>
</dbReference>
<feature type="binding site" description="in other chain" evidence="10">
    <location>
        <begin position="249"/>
        <end position="250"/>
    </location>
    <ligand>
        <name>ATP</name>
        <dbReference type="ChEBI" id="CHEBI:30616"/>
        <note>ligand shared between two neighboring subunits</note>
    </ligand>
</feature>
<evidence type="ECO:0000313" key="17">
    <source>
        <dbReference type="Proteomes" id="UP000229641"/>
    </source>
</evidence>
<evidence type="ECO:0000256" key="3">
    <source>
        <dbReference type="ARBA" id="ARBA00022563"/>
    </source>
</evidence>
<dbReference type="PANTHER" id="PTHR11964">
    <property type="entry name" value="S-ADENOSYLMETHIONINE SYNTHETASE"/>
    <property type="match status" value="1"/>
</dbReference>
<feature type="binding site" description="in other chain" evidence="10">
    <location>
        <position position="18"/>
    </location>
    <ligand>
        <name>ATP</name>
        <dbReference type="ChEBI" id="CHEBI:30616"/>
        <note>ligand shared between two neighboring subunits</note>
    </ligand>
</feature>
<feature type="binding site" description="in other chain" evidence="10">
    <location>
        <begin position="162"/>
        <end position="164"/>
    </location>
    <ligand>
        <name>ATP</name>
        <dbReference type="ChEBI" id="CHEBI:30616"/>
        <note>ligand shared between two neighboring subunits</note>
    </ligand>
</feature>
<dbReference type="GO" id="GO:0000287">
    <property type="term" value="F:magnesium ion binding"/>
    <property type="evidence" value="ECO:0007669"/>
    <property type="project" value="UniProtKB-UniRule"/>
</dbReference>
<feature type="binding site" evidence="10">
    <location>
        <position position="243"/>
    </location>
    <ligand>
        <name>L-methionine</name>
        <dbReference type="ChEBI" id="CHEBI:57844"/>
        <note>ligand shared between two neighboring subunits</note>
    </ligand>
</feature>
<feature type="binding site" evidence="10">
    <location>
        <position position="20"/>
    </location>
    <ligand>
        <name>Mg(2+)</name>
        <dbReference type="ChEBI" id="CHEBI:18420"/>
    </ligand>
</feature>
<evidence type="ECO:0000256" key="2">
    <source>
        <dbReference type="ARBA" id="ARBA00009685"/>
    </source>
</evidence>
<comment type="subcellular location">
    <subcellularLocation>
        <location evidence="10 11">Cytoplasm</location>
    </subcellularLocation>
</comment>
<keyword evidence="3 10" id="KW-0554">One-carbon metabolism</keyword>
<dbReference type="GO" id="GO:0004478">
    <property type="term" value="F:methionine adenosyltransferase activity"/>
    <property type="evidence" value="ECO:0007669"/>
    <property type="project" value="UniProtKB-UniRule"/>
</dbReference>